<keyword evidence="1" id="KW-0812">Transmembrane</keyword>
<evidence type="ECO:0000256" key="1">
    <source>
        <dbReference type="SAM" id="Phobius"/>
    </source>
</evidence>
<gene>
    <name evidence="2" type="ORF">PAP18089_01292</name>
</gene>
<dbReference type="EMBL" id="CABPSX010000002">
    <property type="protein sequence ID" value="VVG70332.1"/>
    <property type="molecule type" value="Genomic_DNA"/>
</dbReference>
<organism evidence="2 3">
    <name type="scientific">Pandoraea apista</name>
    <dbReference type="NCBI Taxonomy" id="93218"/>
    <lineage>
        <taxon>Bacteria</taxon>
        <taxon>Pseudomonadati</taxon>
        <taxon>Pseudomonadota</taxon>
        <taxon>Betaproteobacteria</taxon>
        <taxon>Burkholderiales</taxon>
        <taxon>Burkholderiaceae</taxon>
        <taxon>Pandoraea</taxon>
    </lineage>
</organism>
<proteinExistence type="predicted"/>
<dbReference type="AlphaFoldDB" id="A0A5E5P1B2"/>
<protein>
    <submittedName>
        <fullName evidence="2">Uncharacterized protein</fullName>
    </submittedName>
</protein>
<sequence>MKQTPTTTTESPSQKSAPTLQFGALADEISWRSKVFDVIGRLIFGSPKALGVREGFYHVAAERPQFSFELRNNVRDQLIRRDIRVWLSRRMLIVGAVLIVVSFMLNDRYTQALAASAHTFFN</sequence>
<dbReference type="Proteomes" id="UP000364291">
    <property type="component" value="Unassembled WGS sequence"/>
</dbReference>
<dbReference type="OrthoDB" id="9134366at2"/>
<dbReference type="RefSeq" id="WP_150728475.1">
    <property type="nucleotide sequence ID" value="NZ_CABPSX010000002.1"/>
</dbReference>
<evidence type="ECO:0000313" key="2">
    <source>
        <dbReference type="EMBL" id="VVG70332.1"/>
    </source>
</evidence>
<feature type="transmembrane region" description="Helical" evidence="1">
    <location>
        <begin position="87"/>
        <end position="105"/>
    </location>
</feature>
<accession>A0A5E5P1B2</accession>
<evidence type="ECO:0000313" key="3">
    <source>
        <dbReference type="Proteomes" id="UP000364291"/>
    </source>
</evidence>
<keyword evidence="1" id="KW-1133">Transmembrane helix</keyword>
<name>A0A5E5P1B2_9BURK</name>
<reference evidence="2 3" key="1">
    <citation type="submission" date="2019-08" db="EMBL/GenBank/DDBJ databases">
        <authorList>
            <person name="Peeters C."/>
        </authorList>
    </citation>
    <scope>NUCLEOTIDE SEQUENCE [LARGE SCALE GENOMIC DNA]</scope>
    <source>
        <strain evidence="2 3">LMG 18089</strain>
    </source>
</reference>
<keyword evidence="1" id="KW-0472">Membrane</keyword>